<proteinExistence type="predicted"/>
<accession>A0A6H1ZU86</accession>
<organism evidence="1">
    <name type="scientific">viral metagenome</name>
    <dbReference type="NCBI Taxonomy" id="1070528"/>
    <lineage>
        <taxon>unclassified sequences</taxon>
        <taxon>metagenomes</taxon>
        <taxon>organismal metagenomes</taxon>
    </lineage>
</organism>
<dbReference type="AlphaFoldDB" id="A0A6H1ZU86"/>
<dbReference type="EMBL" id="MT144236">
    <property type="protein sequence ID" value="QJA51078.1"/>
    <property type="molecule type" value="Genomic_DNA"/>
</dbReference>
<gene>
    <name evidence="1" type="ORF">TM448A01973_0010</name>
</gene>
<protein>
    <submittedName>
        <fullName evidence="1">Uncharacterized protein</fullName>
    </submittedName>
</protein>
<name>A0A6H1ZU86_9ZZZZ</name>
<evidence type="ECO:0000313" key="1">
    <source>
        <dbReference type="EMBL" id="QJA51078.1"/>
    </source>
</evidence>
<sequence>MWPETRPTGTYPTRVSLLKAGQGSEDYFRRGENHDDLSRVAGPASPVPSSPAPGVDHVGYAAILGLCKVEEGRNCTMTEIRLRRQGVALCERAWFAPCQHGHGWHIQIDEHHGAQGGVLVELSYPNCHECFGATFELPSEPDPDEYVYLSEHVEDHQKWARLKQEHSASIRSGQVAASNRESYRHVKSISEGRAVAIDLIRQKVGPDFVFAGETEAYMCYSETDYRAHPYLENDVFVAACWYDEPSDWIIASNAEILVAFDGIQAFCYEEHLRIAEIKRAEEEYMKAHVQRDGEVRAKTWFAWLLSEYIKDADPGVETMIRSRMIER</sequence>
<reference evidence="1" key="1">
    <citation type="submission" date="2020-03" db="EMBL/GenBank/DDBJ databases">
        <title>The deep terrestrial virosphere.</title>
        <authorList>
            <person name="Holmfeldt K."/>
            <person name="Nilsson E."/>
            <person name="Simone D."/>
            <person name="Lopez-Fernandez M."/>
            <person name="Wu X."/>
            <person name="de Brujin I."/>
            <person name="Lundin D."/>
            <person name="Andersson A."/>
            <person name="Bertilsson S."/>
            <person name="Dopson M."/>
        </authorList>
    </citation>
    <scope>NUCLEOTIDE SEQUENCE</scope>
    <source>
        <strain evidence="1">TM448A01973</strain>
    </source>
</reference>